<feature type="domain" description="Transglycosylase SLT" evidence="3">
    <location>
        <begin position="98"/>
        <end position="196"/>
    </location>
</feature>
<feature type="signal peptide" evidence="2">
    <location>
        <begin position="1"/>
        <end position="23"/>
    </location>
</feature>
<dbReference type="InterPro" id="IPR025392">
    <property type="entry name" value="DUF4124"/>
</dbReference>
<evidence type="ECO:0000259" key="3">
    <source>
        <dbReference type="Pfam" id="PF01464"/>
    </source>
</evidence>
<dbReference type="EMBL" id="OZ026884">
    <property type="protein sequence ID" value="CAL1239480.1"/>
    <property type="molecule type" value="Genomic_DNA"/>
</dbReference>
<protein>
    <submittedName>
        <fullName evidence="5">Transglycosylase SLT domain-containing protein</fullName>
    </submittedName>
</protein>
<dbReference type="RefSeq" id="WP_348759027.1">
    <property type="nucleotide sequence ID" value="NZ_OZ026884.1"/>
</dbReference>
<name>A0ABM9NFW3_9GAMM</name>
<dbReference type="PROSITE" id="PS00922">
    <property type="entry name" value="TRANSGLYCOSYLASE"/>
    <property type="match status" value="1"/>
</dbReference>
<reference evidence="5 6" key="1">
    <citation type="submission" date="2024-04" db="EMBL/GenBank/DDBJ databases">
        <authorList>
            <person name="Cremers G."/>
        </authorList>
    </citation>
    <scope>NUCLEOTIDE SEQUENCE [LARGE SCALE GENOMIC DNA]</scope>
    <source>
        <strain evidence="5">MeCH1-AG</strain>
    </source>
</reference>
<dbReference type="Gene3D" id="1.10.530.10">
    <property type="match status" value="1"/>
</dbReference>
<dbReference type="InterPro" id="IPR023346">
    <property type="entry name" value="Lysozyme-like_dom_sf"/>
</dbReference>
<feature type="domain" description="DUF4124" evidence="4">
    <location>
        <begin position="13"/>
        <end position="53"/>
    </location>
</feature>
<keyword evidence="2" id="KW-0732">Signal</keyword>
<organism evidence="5 6">
    <name type="scientific">Candidatus Methylocalor cossyra</name>
    <dbReference type="NCBI Taxonomy" id="3108543"/>
    <lineage>
        <taxon>Bacteria</taxon>
        <taxon>Pseudomonadati</taxon>
        <taxon>Pseudomonadota</taxon>
        <taxon>Gammaproteobacteria</taxon>
        <taxon>Methylococcales</taxon>
        <taxon>Methylococcaceae</taxon>
        <taxon>Candidatus Methylocalor</taxon>
    </lineage>
</organism>
<evidence type="ECO:0000313" key="6">
    <source>
        <dbReference type="Proteomes" id="UP001497493"/>
    </source>
</evidence>
<dbReference type="PANTHER" id="PTHR37423:SF2">
    <property type="entry name" value="MEMBRANE-BOUND LYTIC MUREIN TRANSGLYCOSYLASE C"/>
    <property type="match status" value="1"/>
</dbReference>
<comment type="similarity">
    <text evidence="1">Belongs to the transglycosylase Slt family.</text>
</comment>
<accession>A0ABM9NFW3</accession>
<dbReference type="Pfam" id="PF13511">
    <property type="entry name" value="DUF4124"/>
    <property type="match status" value="1"/>
</dbReference>
<evidence type="ECO:0000256" key="2">
    <source>
        <dbReference type="SAM" id="SignalP"/>
    </source>
</evidence>
<proteinExistence type="inferred from homology"/>
<evidence type="ECO:0000313" key="5">
    <source>
        <dbReference type="EMBL" id="CAL1239480.1"/>
    </source>
</evidence>
<evidence type="ECO:0000259" key="4">
    <source>
        <dbReference type="Pfam" id="PF13511"/>
    </source>
</evidence>
<dbReference type="Proteomes" id="UP001497493">
    <property type="component" value="Chromosome"/>
</dbReference>
<dbReference type="CDD" id="cd00254">
    <property type="entry name" value="LT-like"/>
    <property type="match status" value="1"/>
</dbReference>
<dbReference type="SUPFAM" id="SSF53955">
    <property type="entry name" value="Lysozyme-like"/>
    <property type="match status" value="1"/>
</dbReference>
<dbReference type="InterPro" id="IPR008258">
    <property type="entry name" value="Transglycosylase_SLT_dom_1"/>
</dbReference>
<dbReference type="PANTHER" id="PTHR37423">
    <property type="entry name" value="SOLUBLE LYTIC MUREIN TRANSGLYCOSYLASE-RELATED"/>
    <property type="match status" value="1"/>
</dbReference>
<sequence length="218" mass="24471">MPKLHSRLPLAFLPLFYSAGTSADVYKYVDRDGHVYYTDKPDHSGYSLIIKTPAAFSTPVKITFRGGNRLDVDALGPSRWRSARRFLAERNRRRYQDLIDAVAQQHGLDPALLHAVIQAESGYDPEAVSPKGAMGLMQLMPATALRYGVQDPYDPQENLVGGARYLSDLIEMFGSDIRLAVAAYNAGENNVLKYGYQVPPFPETQEYVSRVLAYYNRF</sequence>
<gene>
    <name evidence="5" type="ORF">MECH1_V1_0704</name>
</gene>
<keyword evidence="6" id="KW-1185">Reference proteome</keyword>
<dbReference type="Pfam" id="PF01464">
    <property type="entry name" value="SLT"/>
    <property type="match status" value="1"/>
</dbReference>
<dbReference type="InterPro" id="IPR000189">
    <property type="entry name" value="Transglyc_AS"/>
</dbReference>
<evidence type="ECO:0000256" key="1">
    <source>
        <dbReference type="ARBA" id="ARBA00007734"/>
    </source>
</evidence>
<feature type="chain" id="PRO_5045233878" evidence="2">
    <location>
        <begin position="24"/>
        <end position="218"/>
    </location>
</feature>